<comment type="subunit">
    <text evidence="11">Homohexamer or homoheptamer. Organized in a ring with a central cavity.</text>
</comment>
<dbReference type="InterPro" id="IPR008269">
    <property type="entry name" value="Lon_proteolytic"/>
</dbReference>
<comment type="catalytic activity">
    <reaction evidence="10 11">
        <text>Hydrolysis of proteins in presence of ATP.</text>
        <dbReference type="EC" id="3.4.21.53"/>
    </reaction>
</comment>
<dbReference type="EC" id="3.4.21.53" evidence="11"/>
<dbReference type="HAMAP" id="MF_03120">
    <property type="entry name" value="lonm_euk"/>
    <property type="match status" value="1"/>
</dbReference>
<feature type="compositionally biased region" description="Pro residues" evidence="13">
    <location>
        <begin position="120"/>
        <end position="133"/>
    </location>
</feature>
<dbReference type="SUPFAM" id="SSF52540">
    <property type="entry name" value="P-loop containing nucleoside triphosphate hydrolases"/>
    <property type="match status" value="1"/>
</dbReference>
<feature type="binding site" evidence="11">
    <location>
        <begin position="568"/>
        <end position="575"/>
    </location>
    <ligand>
        <name>ATP</name>
        <dbReference type="ChEBI" id="CHEBI:30616"/>
    </ligand>
</feature>
<keyword evidence="3 11" id="KW-0547">Nucleotide-binding</keyword>
<dbReference type="PANTHER" id="PTHR43718:SF2">
    <property type="entry name" value="LON PROTEASE HOMOLOG, MITOCHONDRIAL"/>
    <property type="match status" value="1"/>
</dbReference>
<dbReference type="InterPro" id="IPR027417">
    <property type="entry name" value="P-loop_NTPase"/>
</dbReference>
<evidence type="ECO:0000256" key="8">
    <source>
        <dbReference type="ARBA" id="ARBA00023125"/>
    </source>
</evidence>
<evidence type="ECO:0000256" key="11">
    <source>
        <dbReference type="HAMAP-Rule" id="MF_03120"/>
    </source>
</evidence>
<dbReference type="STRING" id="745531.A0A0C3S5F0"/>
<dbReference type="InterPro" id="IPR054594">
    <property type="entry name" value="Lon_lid"/>
</dbReference>
<evidence type="ECO:0000256" key="10">
    <source>
        <dbReference type="ARBA" id="ARBA00050665"/>
    </source>
</evidence>
<feature type="domain" description="Lon proteolytic" evidence="14">
    <location>
        <begin position="873"/>
        <end position="1060"/>
    </location>
</feature>
<dbReference type="InterPro" id="IPR003111">
    <property type="entry name" value="Lon_prtase_N"/>
</dbReference>
<dbReference type="GO" id="GO:0005759">
    <property type="term" value="C:mitochondrial matrix"/>
    <property type="evidence" value="ECO:0007669"/>
    <property type="project" value="UniProtKB-SubCell"/>
</dbReference>
<evidence type="ECO:0000259" key="14">
    <source>
        <dbReference type="PROSITE" id="PS51786"/>
    </source>
</evidence>
<dbReference type="PROSITE" id="PS51786">
    <property type="entry name" value="LON_PROTEOLYTIC"/>
    <property type="match status" value="1"/>
</dbReference>
<feature type="active site" evidence="11 12">
    <location>
        <position position="1008"/>
    </location>
</feature>
<sequence length="1073" mass="117242">MNFISIFRSTSTATGRTCSRHLLREPGPSLQVLRQRRHFNTSTVTDYQPTQPALFPRWINRPQSSHTAGSKAGEGHDPQEGSSVRLDSPEDSQAPPGSSAPPSSSSSSSGDGSDGSQSDSPPPPPPTPPPDPPAQTQTQISKQSVPEIYPQVLALPIARRPLFPGFYKAVVVRNPAVVAAIKEMMKRGQPYLGAFLLKDEHADSDVITDIDSVHPVGVFAQVTSVFSASSGPGGKEGDQEEGLTAVLYPHRRIRITELVKAGGSLSAATVEPEALEEESLPTPPPTPEPVPAESDAASHAIMQTAFLEKYDVSVVRVDNLATQPYNKDDQYIRAFMSEIVSVFKDIAQLNPLFRDQITNFSINQVASNVFDEPDKLADFAAAVSTGEVQELQDVLESLVVEERLRKALLVLKKELINAQLQSKLSRDVDSKIAKRQREYYLMEQLKGIKKELGMESDGKDKMIEKFKERAAQLKMPEGVKKVFDEELNKLQHLEPAASEANVTRNYLEWLTQIPWGQHSPENYSISHAQKVLDEDHYGLKDVKNRILEFLAVGKLRGTVEGKIICLVGPPGVGKTSIGKSIARALDRQFFRFSVGGLTDVAEIKGHRRTYVGALPGKIIQALKRVGTENPLVLIDEVDKIGRGHNGDPASALLEMLDPEQNTAFLDHYMDVPVDLSRVLFVCTANVLDTIPAPLLDRMEVLEVSGYVSEEKTQIAERYLAPQAREASGLKDADIQLDPSAVDMLIKYYCRESGVRNLKKHIDKIYRKAALKIIQDLGEDAFPEPAAATASPEEKPVQTELNTVEKVDPPTSQVGAPETATPKVEAEEKERKVTTVQREPMKVPDTVHVNITPENLKDYVGPPVYYKDRMYDKAPPHGVSTGLGYLGNGSGAVMPIEATIMPGKGSLQLTGKLGEVIRESAQIALSYVKTHAYDLGIATTADEQILDHKDVHVHMPEGSIGKEGPSAGTALLTAFVSLFTKTKVNPDIAMTGEISLVGQVLPVGGLKEKILAAHRAGIKTIIAPAANRPDIEENVPESVKGGIRFVYVDDVRDVLQEVFGAEPIAARWKETLKY</sequence>
<dbReference type="Pfam" id="PF22667">
    <property type="entry name" value="Lon_lid"/>
    <property type="match status" value="1"/>
</dbReference>
<organism evidence="16 17">
    <name type="scientific">Phlebiopsis gigantea (strain 11061_1 CR5-6)</name>
    <name type="common">White-rot fungus</name>
    <name type="synonym">Peniophora gigantea</name>
    <dbReference type="NCBI Taxonomy" id="745531"/>
    <lineage>
        <taxon>Eukaryota</taxon>
        <taxon>Fungi</taxon>
        <taxon>Dikarya</taxon>
        <taxon>Basidiomycota</taxon>
        <taxon>Agaricomycotina</taxon>
        <taxon>Agaricomycetes</taxon>
        <taxon>Polyporales</taxon>
        <taxon>Phanerochaetaceae</taxon>
        <taxon>Phlebiopsis</taxon>
    </lineage>
</organism>
<evidence type="ECO:0000259" key="15">
    <source>
        <dbReference type="PROSITE" id="PS51787"/>
    </source>
</evidence>
<evidence type="ECO:0000256" key="1">
    <source>
        <dbReference type="ARBA" id="ARBA00004305"/>
    </source>
</evidence>
<dbReference type="OrthoDB" id="2411602at2759"/>
<feature type="compositionally biased region" description="Polar residues" evidence="13">
    <location>
        <begin position="41"/>
        <end position="51"/>
    </location>
</feature>
<dbReference type="SMART" id="SM00382">
    <property type="entry name" value="AAA"/>
    <property type="match status" value="1"/>
</dbReference>
<evidence type="ECO:0000256" key="9">
    <source>
        <dbReference type="ARBA" id="ARBA00023128"/>
    </source>
</evidence>
<dbReference type="FunFam" id="3.30.230.10:FF:000019">
    <property type="entry name" value="Lon protease homolog 2, peroxisomal"/>
    <property type="match status" value="1"/>
</dbReference>
<dbReference type="Gene3D" id="1.20.58.1480">
    <property type="match status" value="1"/>
</dbReference>
<dbReference type="InterPro" id="IPR027503">
    <property type="entry name" value="Lonm_euk"/>
</dbReference>
<evidence type="ECO:0000256" key="6">
    <source>
        <dbReference type="ARBA" id="ARBA00022840"/>
    </source>
</evidence>
<keyword evidence="4 11" id="KW-0378">Hydrolase</keyword>
<dbReference type="GO" id="GO:0016887">
    <property type="term" value="F:ATP hydrolysis activity"/>
    <property type="evidence" value="ECO:0007669"/>
    <property type="project" value="UniProtKB-UniRule"/>
</dbReference>
<evidence type="ECO:0000256" key="2">
    <source>
        <dbReference type="ARBA" id="ARBA00022670"/>
    </source>
</evidence>
<dbReference type="GO" id="GO:0070407">
    <property type="term" value="P:oxidation-dependent protein catabolic process"/>
    <property type="evidence" value="ECO:0007669"/>
    <property type="project" value="UniProtKB-UniRule"/>
</dbReference>
<dbReference type="SUPFAM" id="SSF54211">
    <property type="entry name" value="Ribosomal protein S5 domain 2-like"/>
    <property type="match status" value="1"/>
</dbReference>
<dbReference type="NCBIfam" id="TIGR00763">
    <property type="entry name" value="lon"/>
    <property type="match status" value="1"/>
</dbReference>
<keyword evidence="7" id="KW-0809">Transit peptide</keyword>
<feature type="compositionally biased region" description="Pro residues" evidence="13">
    <location>
        <begin position="281"/>
        <end position="290"/>
    </location>
</feature>
<dbReference type="Proteomes" id="UP000053257">
    <property type="component" value="Unassembled WGS sequence"/>
</dbReference>
<accession>A0A0C3S5F0</accession>
<dbReference type="FunFam" id="3.40.50.300:FF:000021">
    <property type="entry name" value="Lon protease homolog"/>
    <property type="match status" value="1"/>
</dbReference>
<keyword evidence="17" id="KW-1185">Reference proteome</keyword>
<comment type="function">
    <text evidence="11">ATP-dependent serine protease that mediates the selective degradation of misfolded, unassembled or oxidatively damaged polypeptides as well as certain short-lived regulatory proteins in the mitochondrial matrix. May also have a chaperone function in the assembly of inner membrane protein complexes. Participates in the regulation of mitochondrial gene expression and in the maintenance of the integrity of the mitochondrial genome. Binds to mitochondrial DNA in a site-specific manner.</text>
</comment>
<reference evidence="16 17" key="1">
    <citation type="journal article" date="2014" name="PLoS Genet.">
        <title>Analysis of the Phlebiopsis gigantea genome, transcriptome and secretome provides insight into its pioneer colonization strategies of wood.</title>
        <authorList>
            <person name="Hori C."/>
            <person name="Ishida T."/>
            <person name="Igarashi K."/>
            <person name="Samejima M."/>
            <person name="Suzuki H."/>
            <person name="Master E."/>
            <person name="Ferreira P."/>
            <person name="Ruiz-Duenas F.J."/>
            <person name="Held B."/>
            <person name="Canessa P."/>
            <person name="Larrondo L.F."/>
            <person name="Schmoll M."/>
            <person name="Druzhinina I.S."/>
            <person name="Kubicek C.P."/>
            <person name="Gaskell J.A."/>
            <person name="Kersten P."/>
            <person name="St John F."/>
            <person name="Glasner J."/>
            <person name="Sabat G."/>
            <person name="Splinter BonDurant S."/>
            <person name="Syed K."/>
            <person name="Yadav J."/>
            <person name="Mgbeahuruike A.C."/>
            <person name="Kovalchuk A."/>
            <person name="Asiegbu F.O."/>
            <person name="Lackner G."/>
            <person name="Hoffmeister D."/>
            <person name="Rencoret J."/>
            <person name="Gutierrez A."/>
            <person name="Sun H."/>
            <person name="Lindquist E."/>
            <person name="Barry K."/>
            <person name="Riley R."/>
            <person name="Grigoriev I.V."/>
            <person name="Henrissat B."/>
            <person name="Kues U."/>
            <person name="Berka R.M."/>
            <person name="Martinez A.T."/>
            <person name="Covert S.F."/>
            <person name="Blanchette R.A."/>
            <person name="Cullen D."/>
        </authorList>
    </citation>
    <scope>NUCLEOTIDE SEQUENCE [LARGE SCALE GENOMIC DNA]</scope>
    <source>
        <strain evidence="16 17">11061_1 CR5-6</strain>
    </source>
</reference>
<name>A0A0C3S5F0_PHLG1</name>
<evidence type="ECO:0000256" key="12">
    <source>
        <dbReference type="PROSITE-ProRule" id="PRU01122"/>
    </source>
</evidence>
<evidence type="ECO:0000313" key="16">
    <source>
        <dbReference type="EMBL" id="KIP03495.1"/>
    </source>
</evidence>
<feature type="compositionally biased region" description="Low complexity" evidence="13">
    <location>
        <begin position="91"/>
        <end position="119"/>
    </location>
</feature>
<feature type="region of interest" description="Disordered" evidence="13">
    <location>
        <begin position="806"/>
        <end position="830"/>
    </location>
</feature>
<dbReference type="FunFam" id="1.20.5.5270:FF:000001">
    <property type="entry name" value="Lon protease homolog, mitochondrial"/>
    <property type="match status" value="1"/>
</dbReference>
<feature type="region of interest" description="Disordered" evidence="13">
    <location>
        <begin position="41"/>
        <end position="141"/>
    </location>
</feature>
<dbReference type="GO" id="GO:0005524">
    <property type="term" value="F:ATP binding"/>
    <property type="evidence" value="ECO:0007669"/>
    <property type="project" value="UniProtKB-UniRule"/>
</dbReference>
<dbReference type="Gene3D" id="3.30.230.10">
    <property type="match status" value="1"/>
</dbReference>
<protein>
    <recommendedName>
        <fullName evidence="11">Lon protease homolog, mitochondrial</fullName>
        <ecNumber evidence="11">3.4.21.53</ecNumber>
    </recommendedName>
</protein>
<feature type="active site" evidence="11 12">
    <location>
        <position position="965"/>
    </location>
</feature>
<dbReference type="FunFam" id="1.10.8.60:FF:000113">
    <property type="entry name" value="Lon protease homolog, mitochondrial"/>
    <property type="match status" value="1"/>
</dbReference>
<dbReference type="HOGENOM" id="CLU_004109_1_0_1"/>
<dbReference type="GO" id="GO:0006515">
    <property type="term" value="P:protein quality control for misfolded or incompletely synthesized proteins"/>
    <property type="evidence" value="ECO:0007669"/>
    <property type="project" value="UniProtKB-UniRule"/>
</dbReference>
<evidence type="ECO:0000313" key="17">
    <source>
        <dbReference type="Proteomes" id="UP000053257"/>
    </source>
</evidence>
<dbReference type="InterPro" id="IPR003593">
    <property type="entry name" value="AAA+_ATPase"/>
</dbReference>
<dbReference type="AlphaFoldDB" id="A0A0C3S5F0"/>
<dbReference type="Gene3D" id="1.20.5.5270">
    <property type="match status" value="1"/>
</dbReference>
<keyword evidence="9 11" id="KW-0496">Mitochondrion</keyword>
<evidence type="ECO:0000256" key="4">
    <source>
        <dbReference type="ARBA" id="ARBA00022801"/>
    </source>
</evidence>
<proteinExistence type="inferred from homology"/>
<dbReference type="PRINTS" id="PR00830">
    <property type="entry name" value="ENDOLAPTASE"/>
</dbReference>
<evidence type="ECO:0000256" key="7">
    <source>
        <dbReference type="ARBA" id="ARBA00022946"/>
    </source>
</evidence>
<dbReference type="SUPFAM" id="SSF88697">
    <property type="entry name" value="PUA domain-like"/>
    <property type="match status" value="1"/>
</dbReference>
<dbReference type="Gene3D" id="1.10.8.60">
    <property type="match status" value="1"/>
</dbReference>
<dbReference type="Pfam" id="PF00004">
    <property type="entry name" value="AAA"/>
    <property type="match status" value="1"/>
</dbReference>
<dbReference type="Pfam" id="PF02190">
    <property type="entry name" value="LON_substr_bdg"/>
    <property type="match status" value="1"/>
</dbReference>
<keyword evidence="5 11" id="KW-0720">Serine protease</keyword>
<dbReference type="GO" id="GO:0051131">
    <property type="term" value="P:chaperone-mediated protein complex assembly"/>
    <property type="evidence" value="ECO:0007669"/>
    <property type="project" value="UniProtKB-UniRule"/>
</dbReference>
<dbReference type="GO" id="GO:0004252">
    <property type="term" value="F:serine-type endopeptidase activity"/>
    <property type="evidence" value="ECO:0007669"/>
    <property type="project" value="UniProtKB-UniRule"/>
</dbReference>
<dbReference type="GO" id="GO:0034599">
    <property type="term" value="P:cellular response to oxidative stress"/>
    <property type="evidence" value="ECO:0007669"/>
    <property type="project" value="UniProtKB-UniRule"/>
</dbReference>
<dbReference type="EMBL" id="KN840613">
    <property type="protein sequence ID" value="KIP03495.1"/>
    <property type="molecule type" value="Genomic_DNA"/>
</dbReference>
<dbReference type="InterPro" id="IPR046336">
    <property type="entry name" value="Lon_prtase_N_sf"/>
</dbReference>
<dbReference type="SMART" id="SM00464">
    <property type="entry name" value="LON"/>
    <property type="match status" value="1"/>
</dbReference>
<feature type="domain" description="Lon N-terminal" evidence="15">
    <location>
        <begin position="152"/>
        <end position="415"/>
    </location>
</feature>
<comment type="similarity">
    <text evidence="11 12">Belongs to the peptidase S16 family.</text>
</comment>
<evidence type="ECO:0000256" key="13">
    <source>
        <dbReference type="SAM" id="MobiDB-lite"/>
    </source>
</evidence>
<dbReference type="Pfam" id="PF05362">
    <property type="entry name" value="Lon_C"/>
    <property type="match status" value="1"/>
</dbReference>
<dbReference type="InterPro" id="IPR003959">
    <property type="entry name" value="ATPase_AAA_core"/>
</dbReference>
<gene>
    <name evidence="11" type="primary">PIM1</name>
    <name evidence="16" type="ORF">PHLGIDRAFT_130110</name>
</gene>
<dbReference type="CDD" id="cd19500">
    <property type="entry name" value="RecA-like_Lon"/>
    <property type="match status" value="1"/>
</dbReference>
<dbReference type="InterPro" id="IPR027065">
    <property type="entry name" value="Lon_Prtase"/>
</dbReference>
<dbReference type="InterPro" id="IPR020568">
    <property type="entry name" value="Ribosomal_Su5_D2-typ_SF"/>
</dbReference>
<dbReference type="FunFam" id="1.20.58.1480:FF:000003">
    <property type="entry name" value="Lon protease homolog, mitochondrial"/>
    <property type="match status" value="1"/>
</dbReference>
<dbReference type="GO" id="GO:0043565">
    <property type="term" value="F:sequence-specific DNA binding"/>
    <property type="evidence" value="ECO:0007669"/>
    <property type="project" value="UniProtKB-UniRule"/>
</dbReference>
<dbReference type="Gene3D" id="3.40.50.300">
    <property type="entry name" value="P-loop containing nucleotide triphosphate hydrolases"/>
    <property type="match status" value="1"/>
</dbReference>
<dbReference type="PANTHER" id="PTHR43718">
    <property type="entry name" value="LON PROTEASE"/>
    <property type="match status" value="1"/>
</dbReference>
<keyword evidence="8 11" id="KW-0238">DNA-binding</keyword>
<comment type="subcellular location">
    <subcellularLocation>
        <location evidence="1 11">Mitochondrion matrix</location>
    </subcellularLocation>
</comment>
<dbReference type="GO" id="GO:0007005">
    <property type="term" value="P:mitochondrion organization"/>
    <property type="evidence" value="ECO:0007669"/>
    <property type="project" value="TreeGrafter"/>
</dbReference>
<dbReference type="PROSITE" id="PS51787">
    <property type="entry name" value="LON_N"/>
    <property type="match status" value="1"/>
</dbReference>
<evidence type="ECO:0000256" key="5">
    <source>
        <dbReference type="ARBA" id="ARBA00022825"/>
    </source>
</evidence>
<feature type="region of interest" description="Disordered" evidence="13">
    <location>
        <begin position="270"/>
        <end position="294"/>
    </location>
</feature>
<dbReference type="InterPro" id="IPR015947">
    <property type="entry name" value="PUA-like_sf"/>
</dbReference>
<keyword evidence="2 11" id="KW-0645">Protease</keyword>
<keyword evidence="6 11" id="KW-0067">ATP-binding</keyword>
<dbReference type="InterPro" id="IPR014721">
    <property type="entry name" value="Ribsml_uS5_D2-typ_fold_subgr"/>
</dbReference>
<dbReference type="FunFam" id="2.30.130.40:FF:000010">
    <property type="entry name" value="Lon protease homolog, mitochondrial"/>
    <property type="match status" value="1"/>
</dbReference>
<dbReference type="Gene3D" id="2.30.130.40">
    <property type="entry name" value="LON domain-like"/>
    <property type="match status" value="1"/>
</dbReference>
<evidence type="ECO:0000256" key="3">
    <source>
        <dbReference type="ARBA" id="ARBA00022741"/>
    </source>
</evidence>
<dbReference type="InterPro" id="IPR004815">
    <property type="entry name" value="Lon_bac/euk-typ"/>
</dbReference>
<dbReference type="GO" id="GO:0004176">
    <property type="term" value="F:ATP-dependent peptidase activity"/>
    <property type="evidence" value="ECO:0007669"/>
    <property type="project" value="UniProtKB-UniRule"/>
</dbReference>
<dbReference type="GO" id="GO:0003697">
    <property type="term" value="F:single-stranded DNA binding"/>
    <property type="evidence" value="ECO:0007669"/>
    <property type="project" value="TreeGrafter"/>
</dbReference>